<gene>
    <name evidence="1" type="ORF">CANARDRAFT_17926</name>
</gene>
<protein>
    <submittedName>
        <fullName evidence="1">Uncharacterized protein</fullName>
    </submittedName>
</protein>
<dbReference type="OrthoDB" id="3981267at2759"/>
<sequence>MTDFQTPAPNKRKNSQDYINIFTPEFGYNKPEMNNTKQQLKPNIFSDESIYGLLNAEQDDRVFQNNGSPRLNAMAAPFTSQSHQPSKKVLNYSPIKQSQPLQQSLSQTDRLQPASMRQVYILSPGQGKQFDDTTSSGLVSKKFPSEFNPRQAANMPHREKVDRWIVNVPAYPSQFKEIWFNECYPSVVDFSTESSPSIGDVDFTSSQDIIEFQSRMITFFVNKSYYNDATETMTKGEIVDEDAIAAFNYSYDNSEEYNFQDAM</sequence>
<evidence type="ECO:0000313" key="2">
    <source>
        <dbReference type="Proteomes" id="UP000094801"/>
    </source>
</evidence>
<dbReference type="STRING" id="983967.A0A1E4SZJ2"/>
<dbReference type="EMBL" id="KV453854">
    <property type="protein sequence ID" value="ODV84882.1"/>
    <property type="molecule type" value="Genomic_DNA"/>
</dbReference>
<accession>A0A1E4SZJ2</accession>
<dbReference type="AlphaFoldDB" id="A0A1E4SZJ2"/>
<keyword evidence="2" id="KW-1185">Reference proteome</keyword>
<evidence type="ECO:0000313" key="1">
    <source>
        <dbReference type="EMBL" id="ODV84882.1"/>
    </source>
</evidence>
<organism evidence="1 2">
    <name type="scientific">[Candida] arabinofermentans NRRL YB-2248</name>
    <dbReference type="NCBI Taxonomy" id="983967"/>
    <lineage>
        <taxon>Eukaryota</taxon>
        <taxon>Fungi</taxon>
        <taxon>Dikarya</taxon>
        <taxon>Ascomycota</taxon>
        <taxon>Saccharomycotina</taxon>
        <taxon>Pichiomycetes</taxon>
        <taxon>Pichiales</taxon>
        <taxon>Pichiaceae</taxon>
        <taxon>Ogataea</taxon>
        <taxon>Ogataea/Candida clade</taxon>
    </lineage>
</organism>
<dbReference type="Proteomes" id="UP000094801">
    <property type="component" value="Unassembled WGS sequence"/>
</dbReference>
<proteinExistence type="predicted"/>
<reference evidence="2" key="1">
    <citation type="submission" date="2016-04" db="EMBL/GenBank/DDBJ databases">
        <title>Comparative genomics of biotechnologically important yeasts.</title>
        <authorList>
            <consortium name="DOE Joint Genome Institute"/>
            <person name="Riley R."/>
            <person name="Haridas S."/>
            <person name="Wolfe K.H."/>
            <person name="Lopes M.R."/>
            <person name="Hittinger C.T."/>
            <person name="Goker M."/>
            <person name="Salamov A."/>
            <person name="Wisecaver J."/>
            <person name="Long T.M."/>
            <person name="Aerts A.L."/>
            <person name="Barry K."/>
            <person name="Choi C."/>
            <person name="Clum A."/>
            <person name="Coughlan A.Y."/>
            <person name="Deshpande S."/>
            <person name="Douglass A.P."/>
            <person name="Hanson S.J."/>
            <person name="Klenk H.-P."/>
            <person name="Labutti K."/>
            <person name="Lapidus A."/>
            <person name="Lindquist E."/>
            <person name="Lipzen A."/>
            <person name="Meier-Kolthoff J.P."/>
            <person name="Ohm R.A."/>
            <person name="Otillar R.P."/>
            <person name="Pangilinan J."/>
            <person name="Peng Y."/>
            <person name="Rokas A."/>
            <person name="Rosa C.A."/>
            <person name="Scheuner C."/>
            <person name="Sibirny A.A."/>
            <person name="Slot J.C."/>
            <person name="Stielow J.B."/>
            <person name="Sun H."/>
            <person name="Kurtzman C.P."/>
            <person name="Blackwell M."/>
            <person name="Grigoriev I.V."/>
            <person name="Jeffries T.W."/>
        </authorList>
    </citation>
    <scope>NUCLEOTIDE SEQUENCE [LARGE SCALE GENOMIC DNA]</scope>
    <source>
        <strain evidence="2">NRRL YB-2248</strain>
    </source>
</reference>
<name>A0A1E4SZJ2_9ASCO</name>